<dbReference type="SUPFAM" id="SSF47384">
    <property type="entry name" value="Homodimeric domain of signal transducing histidine kinase"/>
    <property type="match status" value="1"/>
</dbReference>
<gene>
    <name evidence="6" type="ORF">MNBD_NITROSPINAE02-441</name>
</gene>
<dbReference type="InterPro" id="IPR001789">
    <property type="entry name" value="Sig_transdc_resp-reg_receiver"/>
</dbReference>
<dbReference type="EMBL" id="UOGE01000112">
    <property type="protein sequence ID" value="VAX25921.1"/>
    <property type="molecule type" value="Genomic_DNA"/>
</dbReference>
<dbReference type="CDD" id="cd00082">
    <property type="entry name" value="HisKA"/>
    <property type="match status" value="1"/>
</dbReference>
<dbReference type="Gene3D" id="1.10.287.130">
    <property type="match status" value="1"/>
</dbReference>
<organism evidence="6">
    <name type="scientific">hydrothermal vent metagenome</name>
    <dbReference type="NCBI Taxonomy" id="652676"/>
    <lineage>
        <taxon>unclassified sequences</taxon>
        <taxon>metagenomes</taxon>
        <taxon>ecological metagenomes</taxon>
    </lineage>
</organism>
<keyword evidence="1" id="KW-0597">Phosphoprotein</keyword>
<dbReference type="AlphaFoldDB" id="A0A3B1CH66"/>
<dbReference type="Gene3D" id="3.30.450.20">
    <property type="entry name" value="PAS domain"/>
    <property type="match status" value="1"/>
</dbReference>
<dbReference type="PROSITE" id="PS50109">
    <property type="entry name" value="HIS_KIN"/>
    <property type="match status" value="1"/>
</dbReference>
<dbReference type="PRINTS" id="PR00344">
    <property type="entry name" value="BCTRLSENSOR"/>
</dbReference>
<dbReference type="SMART" id="SM00388">
    <property type="entry name" value="HisKA"/>
    <property type="match status" value="1"/>
</dbReference>
<dbReference type="PANTHER" id="PTHR43065:SF42">
    <property type="entry name" value="TWO-COMPONENT SENSOR PPRA"/>
    <property type="match status" value="1"/>
</dbReference>
<dbReference type="CDD" id="cd00130">
    <property type="entry name" value="PAS"/>
    <property type="match status" value="1"/>
</dbReference>
<dbReference type="CDD" id="cd00156">
    <property type="entry name" value="REC"/>
    <property type="match status" value="1"/>
</dbReference>
<dbReference type="InterPro" id="IPR036890">
    <property type="entry name" value="HATPase_C_sf"/>
</dbReference>
<dbReference type="InterPro" id="IPR036097">
    <property type="entry name" value="HisK_dim/P_sf"/>
</dbReference>
<dbReference type="SMART" id="SM00086">
    <property type="entry name" value="PAC"/>
    <property type="match status" value="1"/>
</dbReference>
<dbReference type="SUPFAM" id="SSF52172">
    <property type="entry name" value="CheY-like"/>
    <property type="match status" value="2"/>
</dbReference>
<evidence type="ECO:0000259" key="4">
    <source>
        <dbReference type="PROSITE" id="PS50112"/>
    </source>
</evidence>
<evidence type="ECO:0000256" key="1">
    <source>
        <dbReference type="ARBA" id="ARBA00022553"/>
    </source>
</evidence>
<feature type="domain" description="Histidine kinase" evidence="2">
    <location>
        <begin position="285"/>
        <end position="508"/>
    </location>
</feature>
<dbReference type="PROSITE" id="PS50113">
    <property type="entry name" value="PAC"/>
    <property type="match status" value="1"/>
</dbReference>
<dbReference type="InterPro" id="IPR035965">
    <property type="entry name" value="PAS-like_dom_sf"/>
</dbReference>
<proteinExistence type="predicted"/>
<evidence type="ECO:0000259" key="5">
    <source>
        <dbReference type="PROSITE" id="PS50113"/>
    </source>
</evidence>
<feature type="domain" description="Response regulatory" evidence="3">
    <location>
        <begin position="4"/>
        <end position="122"/>
    </location>
</feature>
<dbReference type="InterPro" id="IPR000700">
    <property type="entry name" value="PAS-assoc_C"/>
</dbReference>
<protein>
    <recommendedName>
        <fullName evidence="7">Histidine kinase</fullName>
    </recommendedName>
</protein>
<evidence type="ECO:0000313" key="6">
    <source>
        <dbReference type="EMBL" id="VAX25921.1"/>
    </source>
</evidence>
<dbReference type="NCBIfam" id="TIGR00229">
    <property type="entry name" value="sensory_box"/>
    <property type="match status" value="1"/>
</dbReference>
<dbReference type="Pfam" id="PF00512">
    <property type="entry name" value="HisKA"/>
    <property type="match status" value="1"/>
</dbReference>
<dbReference type="InterPro" id="IPR011006">
    <property type="entry name" value="CheY-like_superfamily"/>
</dbReference>
<dbReference type="SUPFAM" id="SSF55785">
    <property type="entry name" value="PYP-like sensor domain (PAS domain)"/>
    <property type="match status" value="1"/>
</dbReference>
<dbReference type="InterPro" id="IPR004358">
    <property type="entry name" value="Sig_transdc_His_kin-like_C"/>
</dbReference>
<dbReference type="Pfam" id="PF08447">
    <property type="entry name" value="PAS_3"/>
    <property type="match status" value="1"/>
</dbReference>
<dbReference type="InterPro" id="IPR013655">
    <property type="entry name" value="PAS_fold_3"/>
</dbReference>
<dbReference type="PROSITE" id="PS50110">
    <property type="entry name" value="RESPONSE_REGULATORY"/>
    <property type="match status" value="2"/>
</dbReference>
<name>A0A3B1CH66_9ZZZZ</name>
<sequence>MPKKILIVDDERIIRTLIRRALRKGDYQFFEAMEAKEALRICREHTPHLVLLDYHLQTHDTGLDVLRQLKKQCVNGHNFAVIVITGDSAQRVAIQFFREGADDFIVKPFDLELLAIIVQRTLRELDSAHMLSESTQKLDQSEKRYRQMVESVSDYTYIAERQPDGALKSIYHSPQCQAITGYSQEDFLVDSNLWFRLVHPEDREYVQEFIEEINCEAEMKDIEYRIVHKDGQTIWVRNHVVPMCDSEGVAQRVDGMVHDVTERKRTADQLAQSEKLVAVGQLAGGIAHDFNNILMSILGFARLAQRSLPADGQIWKNLGQIIIAGTRAKDLVQQILAFSRKDQKAPAAVNLRALIEEALKLLRASIPSNIKIKRKLTSSDGSVLADPTQLHQVIMNLCTNAEYAMRETGGSLSISLDLVEPTEDILSPHRLIAGKYFRLTVGDTGSGIPADVLSHIFEPFFTTKGVGEGTGMGLSVVHGIVTSAGGAISVISEPDNGTEFTVYLPWIPDPSIETIDVEAPMPQGSEHILFVDDEEQIVMFSKLLLEELNYRVTAVSSSLEAVKLFTDDPQRFDLVITDHTMPDITGGDLAKRMLKRRPDLPIIICTGFSHTMNIEKAQKIGIKRLLPKPVLPATLANEVRQVLDLSD</sequence>
<dbReference type="SMART" id="SM00387">
    <property type="entry name" value="HATPase_c"/>
    <property type="match status" value="1"/>
</dbReference>
<evidence type="ECO:0000259" key="3">
    <source>
        <dbReference type="PROSITE" id="PS50110"/>
    </source>
</evidence>
<dbReference type="InterPro" id="IPR003594">
    <property type="entry name" value="HATPase_dom"/>
</dbReference>
<dbReference type="PANTHER" id="PTHR43065">
    <property type="entry name" value="SENSOR HISTIDINE KINASE"/>
    <property type="match status" value="1"/>
</dbReference>
<accession>A0A3B1CH66</accession>
<dbReference type="SUPFAM" id="SSF55874">
    <property type="entry name" value="ATPase domain of HSP90 chaperone/DNA topoisomerase II/histidine kinase"/>
    <property type="match status" value="1"/>
</dbReference>
<reference evidence="6" key="1">
    <citation type="submission" date="2018-06" db="EMBL/GenBank/DDBJ databases">
        <authorList>
            <person name="Zhirakovskaya E."/>
        </authorList>
    </citation>
    <scope>NUCLEOTIDE SEQUENCE</scope>
</reference>
<dbReference type="Pfam" id="PF02518">
    <property type="entry name" value="HATPase_c"/>
    <property type="match status" value="1"/>
</dbReference>
<feature type="domain" description="PAS" evidence="4">
    <location>
        <begin position="141"/>
        <end position="213"/>
    </location>
</feature>
<dbReference type="GO" id="GO:0000155">
    <property type="term" value="F:phosphorelay sensor kinase activity"/>
    <property type="evidence" value="ECO:0007669"/>
    <property type="project" value="InterPro"/>
</dbReference>
<dbReference type="InterPro" id="IPR005467">
    <property type="entry name" value="His_kinase_dom"/>
</dbReference>
<evidence type="ECO:0000259" key="2">
    <source>
        <dbReference type="PROSITE" id="PS50109"/>
    </source>
</evidence>
<evidence type="ECO:0008006" key="7">
    <source>
        <dbReference type="Google" id="ProtNLM"/>
    </source>
</evidence>
<feature type="domain" description="Response regulatory" evidence="3">
    <location>
        <begin position="527"/>
        <end position="643"/>
    </location>
</feature>
<dbReference type="InterPro" id="IPR003661">
    <property type="entry name" value="HisK_dim/P_dom"/>
</dbReference>
<dbReference type="Gene3D" id="3.40.50.2300">
    <property type="match status" value="2"/>
</dbReference>
<dbReference type="Gene3D" id="3.30.565.10">
    <property type="entry name" value="Histidine kinase-like ATPase, C-terminal domain"/>
    <property type="match status" value="1"/>
</dbReference>
<dbReference type="PROSITE" id="PS50112">
    <property type="entry name" value="PAS"/>
    <property type="match status" value="1"/>
</dbReference>
<dbReference type="Pfam" id="PF00072">
    <property type="entry name" value="Response_reg"/>
    <property type="match status" value="2"/>
</dbReference>
<dbReference type="InterPro" id="IPR000014">
    <property type="entry name" value="PAS"/>
</dbReference>
<dbReference type="InterPro" id="IPR001610">
    <property type="entry name" value="PAC"/>
</dbReference>
<feature type="domain" description="PAC" evidence="5">
    <location>
        <begin position="220"/>
        <end position="272"/>
    </location>
</feature>
<dbReference type="SMART" id="SM00448">
    <property type="entry name" value="REC"/>
    <property type="match status" value="2"/>
</dbReference>